<dbReference type="PANTHER" id="PTHR35936:SF25">
    <property type="entry name" value="ABC TRANSPORTER SUBSTRATE-BINDING PROTEIN"/>
    <property type="match status" value="1"/>
</dbReference>
<dbReference type="EMBL" id="BLVO01000004">
    <property type="protein sequence ID" value="GFM32124.1"/>
    <property type="molecule type" value="Genomic_DNA"/>
</dbReference>
<feature type="domain" description="Solute-binding protein family 3/N-terminal" evidence="2">
    <location>
        <begin position="31"/>
        <end position="254"/>
    </location>
</feature>
<dbReference type="SMART" id="SM00062">
    <property type="entry name" value="PBPb"/>
    <property type="match status" value="1"/>
</dbReference>
<dbReference type="RefSeq" id="WP_174403792.1">
    <property type="nucleotide sequence ID" value="NZ_BLVO01000004.1"/>
</dbReference>
<comment type="caution">
    <text evidence="3">The sequence shown here is derived from an EMBL/GenBank/DDBJ whole genome shotgun (WGS) entry which is preliminary data.</text>
</comment>
<name>A0A7J0BG37_9BACT</name>
<dbReference type="Pfam" id="PF00497">
    <property type="entry name" value="SBP_bac_3"/>
    <property type="match status" value="1"/>
</dbReference>
<organism evidence="3 4">
    <name type="scientific">Desulfovibrio subterraneus</name>
    <dbReference type="NCBI Taxonomy" id="2718620"/>
    <lineage>
        <taxon>Bacteria</taxon>
        <taxon>Pseudomonadati</taxon>
        <taxon>Thermodesulfobacteriota</taxon>
        <taxon>Desulfovibrionia</taxon>
        <taxon>Desulfovibrionales</taxon>
        <taxon>Desulfovibrionaceae</taxon>
        <taxon>Desulfovibrio</taxon>
    </lineage>
</organism>
<dbReference type="InterPro" id="IPR001638">
    <property type="entry name" value="Solute-binding_3/MltF_N"/>
</dbReference>
<sequence>MKTKTILALLATSGIFLLIMLVLDLAAAKEKLIVVCDIWPPYQIEKQGAPVGGFATEVVEHVMDSMQAKYEPVQAYPWKRAMELFQHGKADALFSANYTKEREMYAYYPSVPLVESPWVIWTREGTISSLADLKGKRIGVVTGYSYTQEFWEFILVYCTVEEVYSDELNFRKLKIGRLDALVAELGNGLYIRQKVGAYNVLPNENVVIKSDGLYIMFNRTTVKKDFVDRFSEELARFRQSKQYRDMQDDYFHIAPAAKRQPK</sequence>
<protein>
    <submittedName>
        <fullName evidence="3">ABC transporter substrate-binding protein</fullName>
    </submittedName>
</protein>
<dbReference type="Proteomes" id="UP000503840">
    <property type="component" value="Unassembled WGS sequence"/>
</dbReference>
<evidence type="ECO:0000259" key="2">
    <source>
        <dbReference type="SMART" id="SM00062"/>
    </source>
</evidence>
<keyword evidence="4" id="KW-1185">Reference proteome</keyword>
<proteinExistence type="predicted"/>
<evidence type="ECO:0000256" key="1">
    <source>
        <dbReference type="ARBA" id="ARBA00022729"/>
    </source>
</evidence>
<evidence type="ECO:0000313" key="4">
    <source>
        <dbReference type="Proteomes" id="UP000503840"/>
    </source>
</evidence>
<reference evidence="3 4" key="1">
    <citation type="submission" date="2020-05" db="EMBL/GenBank/DDBJ databases">
        <title>Draft genome sequence of Desulfovibrio sp. strain HN2T.</title>
        <authorList>
            <person name="Ueno A."/>
            <person name="Tamazawa S."/>
            <person name="Tamamura S."/>
            <person name="Murakami T."/>
            <person name="Kiyama T."/>
            <person name="Inomata H."/>
            <person name="Amano Y."/>
            <person name="Miyakawa K."/>
            <person name="Tamaki H."/>
            <person name="Naganuma T."/>
            <person name="Kaneko K."/>
        </authorList>
    </citation>
    <scope>NUCLEOTIDE SEQUENCE [LARGE SCALE GENOMIC DNA]</scope>
    <source>
        <strain evidence="3 4">HN2</strain>
    </source>
</reference>
<dbReference type="AlphaFoldDB" id="A0A7J0BG37"/>
<keyword evidence="1" id="KW-0732">Signal</keyword>
<accession>A0A7J0BG37</accession>
<evidence type="ECO:0000313" key="3">
    <source>
        <dbReference type="EMBL" id="GFM32124.1"/>
    </source>
</evidence>
<dbReference type="SUPFAM" id="SSF53850">
    <property type="entry name" value="Periplasmic binding protein-like II"/>
    <property type="match status" value="1"/>
</dbReference>
<gene>
    <name evidence="3" type="ORF">DSM101010T_04890</name>
</gene>
<dbReference type="Gene3D" id="3.40.190.10">
    <property type="entry name" value="Periplasmic binding protein-like II"/>
    <property type="match status" value="2"/>
</dbReference>
<dbReference type="PANTHER" id="PTHR35936">
    <property type="entry name" value="MEMBRANE-BOUND LYTIC MUREIN TRANSGLYCOSYLASE F"/>
    <property type="match status" value="1"/>
</dbReference>